<dbReference type="EMBL" id="AZBU02000007">
    <property type="protein sequence ID" value="TKR70602.1"/>
    <property type="molecule type" value="Genomic_DNA"/>
</dbReference>
<comment type="caution">
    <text evidence="3">The sequence shown here is derived from an EMBL/GenBank/DDBJ whole genome shotgun (WGS) entry which is preliminary data.</text>
</comment>
<evidence type="ECO:0000259" key="2">
    <source>
        <dbReference type="PROSITE" id="PS51670"/>
    </source>
</evidence>
<dbReference type="InterPro" id="IPR003582">
    <property type="entry name" value="ShKT_dom"/>
</dbReference>
<reference evidence="3 4" key="1">
    <citation type="journal article" date="2015" name="Genome Biol.">
        <title>Comparative genomics of Steinernema reveals deeply conserved gene regulatory networks.</title>
        <authorList>
            <person name="Dillman A.R."/>
            <person name="Macchietto M."/>
            <person name="Porter C.F."/>
            <person name="Rogers A."/>
            <person name="Williams B."/>
            <person name="Antoshechkin I."/>
            <person name="Lee M.M."/>
            <person name="Goodwin Z."/>
            <person name="Lu X."/>
            <person name="Lewis E.E."/>
            <person name="Goodrich-Blair H."/>
            <person name="Stock S.P."/>
            <person name="Adams B.J."/>
            <person name="Sternberg P.W."/>
            <person name="Mortazavi A."/>
        </authorList>
    </citation>
    <scope>NUCLEOTIDE SEQUENCE [LARGE SCALE GENOMIC DNA]</scope>
    <source>
        <strain evidence="3 4">ALL</strain>
    </source>
</reference>
<proteinExistence type="predicted"/>
<dbReference type="Pfam" id="PF01549">
    <property type="entry name" value="ShK"/>
    <property type="match status" value="1"/>
</dbReference>
<evidence type="ECO:0000256" key="1">
    <source>
        <dbReference type="PROSITE-ProRule" id="PRU01005"/>
    </source>
</evidence>
<gene>
    <name evidence="3" type="ORF">L596_022607</name>
</gene>
<sequence length="89" mass="10400">MISNKPHLTAPTTPQPTLEQQVVMSRQFVNQPNPFQQERTPFSATRLVMRPEVNQCFDLEAPNSCRGWAQFCGFNLYVQQFCRRTCRFC</sequence>
<reference evidence="3 4" key="2">
    <citation type="journal article" date="2019" name="G3 (Bethesda)">
        <title>Hybrid Assembly of the Genome of the Entomopathogenic Nematode Steinernema carpocapsae Identifies the X-Chromosome.</title>
        <authorList>
            <person name="Serra L."/>
            <person name="Macchietto M."/>
            <person name="Macias-Munoz A."/>
            <person name="McGill C.J."/>
            <person name="Rodriguez I.M."/>
            <person name="Rodriguez B."/>
            <person name="Murad R."/>
            <person name="Mortazavi A."/>
        </authorList>
    </citation>
    <scope>NUCLEOTIDE SEQUENCE [LARGE SCALE GENOMIC DNA]</scope>
    <source>
        <strain evidence="3 4">ALL</strain>
    </source>
</reference>
<evidence type="ECO:0000313" key="4">
    <source>
        <dbReference type="Proteomes" id="UP000298663"/>
    </source>
</evidence>
<name>A0A4U5MML4_STECR</name>
<protein>
    <recommendedName>
        <fullName evidence="2">ShKT domain-containing protein</fullName>
    </recommendedName>
</protein>
<dbReference type="Gene3D" id="1.10.10.1870">
    <property type="entry name" value="ShTK domain-like"/>
    <property type="match status" value="1"/>
</dbReference>
<evidence type="ECO:0000313" key="3">
    <source>
        <dbReference type="EMBL" id="TKR70602.1"/>
    </source>
</evidence>
<feature type="domain" description="ShKT" evidence="2">
    <location>
        <begin position="56"/>
        <end position="89"/>
    </location>
</feature>
<dbReference type="Proteomes" id="UP000298663">
    <property type="component" value="Unassembled WGS sequence"/>
</dbReference>
<keyword evidence="4" id="KW-1185">Reference proteome</keyword>
<accession>A0A4U5MML4</accession>
<comment type="caution">
    <text evidence="1">Lacks conserved residue(s) required for the propagation of feature annotation.</text>
</comment>
<dbReference type="AlphaFoldDB" id="A0A4U5MML4"/>
<organism evidence="3 4">
    <name type="scientific">Steinernema carpocapsae</name>
    <name type="common">Entomopathogenic nematode</name>
    <dbReference type="NCBI Taxonomy" id="34508"/>
    <lineage>
        <taxon>Eukaryota</taxon>
        <taxon>Metazoa</taxon>
        <taxon>Ecdysozoa</taxon>
        <taxon>Nematoda</taxon>
        <taxon>Chromadorea</taxon>
        <taxon>Rhabditida</taxon>
        <taxon>Tylenchina</taxon>
        <taxon>Panagrolaimomorpha</taxon>
        <taxon>Strongyloidoidea</taxon>
        <taxon>Steinernematidae</taxon>
        <taxon>Steinernema</taxon>
    </lineage>
</organism>
<dbReference type="PROSITE" id="PS51670">
    <property type="entry name" value="SHKT"/>
    <property type="match status" value="1"/>
</dbReference>